<evidence type="ECO:0000313" key="4">
    <source>
        <dbReference type="Proteomes" id="UP001366503"/>
    </source>
</evidence>
<dbReference type="RefSeq" id="WP_337097103.1">
    <property type="nucleotide sequence ID" value="NZ_JAPYKO010000039.1"/>
</dbReference>
<evidence type="ECO:0000256" key="1">
    <source>
        <dbReference type="SAM" id="MobiDB-lite"/>
    </source>
</evidence>
<feature type="compositionally biased region" description="Low complexity" evidence="1">
    <location>
        <begin position="109"/>
        <end position="126"/>
    </location>
</feature>
<name>A0ABU8KMU1_9HYPH</name>
<keyword evidence="4" id="KW-1185">Reference proteome</keyword>
<dbReference type="Proteomes" id="UP001366503">
    <property type="component" value="Unassembled WGS sequence"/>
</dbReference>
<proteinExistence type="predicted"/>
<evidence type="ECO:0008006" key="5">
    <source>
        <dbReference type="Google" id="ProtNLM"/>
    </source>
</evidence>
<reference evidence="3 4" key="1">
    <citation type="submission" date="2022-12" db="EMBL/GenBank/DDBJ databases">
        <authorList>
            <person name="Muema E."/>
        </authorList>
    </citation>
    <scope>NUCLEOTIDE SEQUENCE [LARGE SCALE GENOMIC DNA]</scope>
    <source>
        <strain evidence="4">1330</strain>
    </source>
</reference>
<gene>
    <name evidence="3" type="ORF">O7A05_31070</name>
</gene>
<feature type="region of interest" description="Disordered" evidence="1">
    <location>
        <begin position="94"/>
        <end position="135"/>
    </location>
</feature>
<dbReference type="EMBL" id="JAPYKO010000039">
    <property type="protein sequence ID" value="MEI9406568.1"/>
    <property type="molecule type" value="Genomic_DNA"/>
</dbReference>
<evidence type="ECO:0000313" key="3">
    <source>
        <dbReference type="EMBL" id="MEI9406568.1"/>
    </source>
</evidence>
<protein>
    <recommendedName>
        <fullName evidence="5">Helicase</fullName>
    </recommendedName>
</protein>
<feature type="signal peptide" evidence="2">
    <location>
        <begin position="1"/>
        <end position="20"/>
    </location>
</feature>
<organism evidence="3 4">
    <name type="scientific">Mesorhizobium argentiipisi</name>
    <dbReference type="NCBI Taxonomy" id="3015175"/>
    <lineage>
        <taxon>Bacteria</taxon>
        <taxon>Pseudomonadati</taxon>
        <taxon>Pseudomonadota</taxon>
        <taxon>Alphaproteobacteria</taxon>
        <taxon>Hyphomicrobiales</taxon>
        <taxon>Phyllobacteriaceae</taxon>
        <taxon>Mesorhizobium</taxon>
    </lineage>
</organism>
<keyword evidence="2" id="KW-0732">Signal</keyword>
<sequence>MGKYLAVALMIAAATGPAAAVDVGGGGKVGGLGVAAGVSAGSKGISAGVGARVGGSGSANVGASAGAGGVGVGASVGAGGASIGASANAGTRSVGAGVSADDAPDSANAGVSTSTGTATSATVGTAPPDNPTVSSAKSARTAISLPSVLKPSSTGGGEFGRFRAGYPFAPLVSLKAKAGIPRKVVSACRAAIMSAATPLGAVRVYAVSAGPMRQRKAGPAAPLEVRINYALRGGIQVRQAKVLCRLDARGKVIAVT</sequence>
<comment type="caution">
    <text evidence="3">The sequence shown here is derived from an EMBL/GenBank/DDBJ whole genome shotgun (WGS) entry which is preliminary data.</text>
</comment>
<accession>A0ABU8KMU1</accession>
<feature type="chain" id="PRO_5046316835" description="Helicase" evidence="2">
    <location>
        <begin position="21"/>
        <end position="256"/>
    </location>
</feature>
<evidence type="ECO:0000256" key="2">
    <source>
        <dbReference type="SAM" id="SignalP"/>
    </source>
</evidence>